<comment type="caution">
    <text evidence="1">The sequence shown here is derived from an EMBL/GenBank/DDBJ whole genome shotgun (WGS) entry which is preliminary data.</text>
</comment>
<dbReference type="EMBL" id="SHKY01000001">
    <property type="protein sequence ID" value="RZU53931.1"/>
    <property type="molecule type" value="Genomic_DNA"/>
</dbReference>
<dbReference type="Proteomes" id="UP000292564">
    <property type="component" value="Unassembled WGS sequence"/>
</dbReference>
<proteinExistence type="predicted"/>
<sequence>MIRFSLDQTVEGWSWRLVSRTDCAADLIARSGPPTTDHTAAMEELALLGHGPPPRIVGSDDGHWRWLLSAPDGTIAAQCPAVHRNPLACREAFTDARRAAVVVLRRHGHPAACQACG</sequence>
<gene>
    <name evidence="1" type="ORF">EV385_5867</name>
</gene>
<reference evidence="1 2" key="1">
    <citation type="submission" date="2019-02" db="EMBL/GenBank/DDBJ databases">
        <title>Sequencing the genomes of 1000 actinobacteria strains.</title>
        <authorList>
            <person name="Klenk H.-P."/>
        </authorList>
    </citation>
    <scope>NUCLEOTIDE SEQUENCE [LARGE SCALE GENOMIC DNA]</scope>
    <source>
        <strain evidence="1 2">DSM 45162</strain>
    </source>
</reference>
<protein>
    <recommendedName>
        <fullName evidence="3">DUF1508 domain-containing protein</fullName>
    </recommendedName>
</protein>
<dbReference type="RefSeq" id="WP_130512369.1">
    <property type="nucleotide sequence ID" value="NZ_SHKY01000001.1"/>
</dbReference>
<accession>A0A4Q7ZSX2</accession>
<evidence type="ECO:0000313" key="1">
    <source>
        <dbReference type="EMBL" id="RZU53931.1"/>
    </source>
</evidence>
<dbReference type="AlphaFoldDB" id="A0A4Q7ZSX2"/>
<evidence type="ECO:0000313" key="2">
    <source>
        <dbReference type="Proteomes" id="UP000292564"/>
    </source>
</evidence>
<dbReference type="OrthoDB" id="9949894at2"/>
<keyword evidence="2" id="KW-1185">Reference proteome</keyword>
<evidence type="ECO:0008006" key="3">
    <source>
        <dbReference type="Google" id="ProtNLM"/>
    </source>
</evidence>
<organism evidence="1 2">
    <name type="scientific">Krasilnikovia cinnamomea</name>
    <dbReference type="NCBI Taxonomy" id="349313"/>
    <lineage>
        <taxon>Bacteria</taxon>
        <taxon>Bacillati</taxon>
        <taxon>Actinomycetota</taxon>
        <taxon>Actinomycetes</taxon>
        <taxon>Micromonosporales</taxon>
        <taxon>Micromonosporaceae</taxon>
        <taxon>Krasilnikovia</taxon>
    </lineage>
</organism>
<name>A0A4Q7ZSX2_9ACTN</name>